<evidence type="ECO:0000313" key="3">
    <source>
        <dbReference type="Proteomes" id="UP000268007"/>
    </source>
</evidence>
<dbReference type="Proteomes" id="UP000268007">
    <property type="component" value="Unassembled WGS sequence"/>
</dbReference>
<dbReference type="Pfam" id="PF24146">
    <property type="entry name" value="K1-lyase_C"/>
    <property type="match status" value="1"/>
</dbReference>
<organism evidence="2 3">
    <name type="scientific">Mucilaginibacter gracilis</name>
    <dbReference type="NCBI Taxonomy" id="423350"/>
    <lineage>
        <taxon>Bacteria</taxon>
        <taxon>Pseudomonadati</taxon>
        <taxon>Bacteroidota</taxon>
        <taxon>Sphingobacteriia</taxon>
        <taxon>Sphingobacteriales</taxon>
        <taxon>Sphingobacteriaceae</taxon>
        <taxon>Mucilaginibacter</taxon>
    </lineage>
</organism>
<dbReference type="InterPro" id="IPR056204">
    <property type="entry name" value="K1-lyase_C"/>
</dbReference>
<proteinExistence type="predicted"/>
<gene>
    <name evidence="2" type="ORF">BDD43_3383</name>
</gene>
<protein>
    <recommendedName>
        <fullName evidence="1">K1 capsule-specific polysaccharide lyase C-terminal domain-containing protein</fullName>
    </recommendedName>
</protein>
<dbReference type="OrthoDB" id="8457242at2"/>
<evidence type="ECO:0000259" key="1">
    <source>
        <dbReference type="Pfam" id="PF24146"/>
    </source>
</evidence>
<accession>A0A495J3C9</accession>
<reference evidence="2 3" key="1">
    <citation type="submission" date="2018-10" db="EMBL/GenBank/DDBJ databases">
        <title>Genomic Encyclopedia of Archaeal and Bacterial Type Strains, Phase II (KMG-II): from individual species to whole genera.</title>
        <authorList>
            <person name="Goeker M."/>
        </authorList>
    </citation>
    <scope>NUCLEOTIDE SEQUENCE [LARGE SCALE GENOMIC DNA]</scope>
    <source>
        <strain evidence="2 3">DSM 18602</strain>
    </source>
</reference>
<name>A0A495J3C9_9SPHI</name>
<dbReference type="EMBL" id="RBKU01000001">
    <property type="protein sequence ID" value="RKR83181.1"/>
    <property type="molecule type" value="Genomic_DNA"/>
</dbReference>
<comment type="caution">
    <text evidence="2">The sequence shown here is derived from an EMBL/GenBank/DDBJ whole genome shotgun (WGS) entry which is preliminary data.</text>
</comment>
<keyword evidence="3" id="KW-1185">Reference proteome</keyword>
<dbReference type="RefSeq" id="WP_121198704.1">
    <property type="nucleotide sequence ID" value="NZ_RBKU01000001.1"/>
</dbReference>
<feature type="domain" description="K1 capsule-specific polysaccharide lyase C-terminal" evidence="1">
    <location>
        <begin position="678"/>
        <end position="746"/>
    </location>
</feature>
<dbReference type="AlphaFoldDB" id="A0A495J3C9"/>
<evidence type="ECO:0000313" key="2">
    <source>
        <dbReference type="EMBL" id="RKR83181.1"/>
    </source>
</evidence>
<sequence length="747" mass="76204">MSANLEIGGAVKRTQKGPADWYYSGGDNEAWANLAAAIAGVPASIRPGKTVGVYVAGAIVEYWWPTTAVGDSDLVIKVPPIVTDATPTSASTNPVQSGGVYTALASKQASLGFTAENTANKNAANGYAGLDGTGKVPSAQLPSYVDDVLEYANYAALPGTGETGKIYVTIDTNFEYRWSGSAYIRLVASPGTTDALTEGTTNLYFTTGRVLGTLLTGLSLATATPAVATDSVLTAIGKLQAQATANLNNKDASNGYAGLTGFKINFKNTANTFTSFFTNANTAAHTYTFPDKDMTVAAVGDCFTKTETNNANLYLDSTNGRVGLATSAPTHTLTLGSAATGLAYYNTADQTTNYERFRTYWNSNTFTLTTEKGGTGTDRGFSLSGNATSTIGVNGRTLTITGIGINQTGGFAFNSLTTANGASNISSIGAFTSSALNNQGVAILDSYTLSGTAGYRALWVSPYEVSVGSGNRFLIDLGLNTAANGAGTHTSKFSVNYSGDTLIGGQLAVPGGPIQTATNFTAGNFYSVGFNAASLPNTQSTWLFGGASSVQVRVNIGGTTIGTLTAANNYTNALIANTGYNTAATGTHAFANSLTVLPVTLGTNNGASVTNTASVYIEGAGTGGTNNYALYSKAGANYFGGNSLFGTATDNLTDKVQVSGNLNLITAGNKIKIATGTNASIGTATLVSGTVTINTTAAATSSIILLTRATAGGTTGTLSYTIVNGTSFTINSSSSADTSTIAYVIIN</sequence>